<evidence type="ECO:0000256" key="1">
    <source>
        <dbReference type="SAM" id="MobiDB-lite"/>
    </source>
</evidence>
<dbReference type="EMBL" id="JACGCI010000017">
    <property type="protein sequence ID" value="KAF6759068.1"/>
    <property type="molecule type" value="Genomic_DNA"/>
</dbReference>
<feature type="region of interest" description="Disordered" evidence="1">
    <location>
        <begin position="1"/>
        <end position="23"/>
    </location>
</feature>
<proteinExistence type="predicted"/>
<evidence type="ECO:0000313" key="3">
    <source>
        <dbReference type="EMBL" id="KAF6759068.1"/>
    </source>
</evidence>
<keyword evidence="2" id="KW-0812">Transmembrane</keyword>
<reference evidence="3 4" key="1">
    <citation type="submission" date="2020-07" db="EMBL/GenBank/DDBJ databases">
        <title>Comparative genomics of pyrophilous fungi reveals a link between fire events and developmental genes.</title>
        <authorList>
            <consortium name="DOE Joint Genome Institute"/>
            <person name="Steindorff A.S."/>
            <person name="Carver A."/>
            <person name="Calhoun S."/>
            <person name="Stillman K."/>
            <person name="Liu H."/>
            <person name="Lipzen A."/>
            <person name="Pangilinan J."/>
            <person name="Labutti K."/>
            <person name="Bruns T.D."/>
            <person name="Grigoriev I.V."/>
        </authorList>
    </citation>
    <scope>NUCLEOTIDE SEQUENCE [LARGE SCALE GENOMIC DNA]</scope>
    <source>
        <strain evidence="3 4">CBS 144469</strain>
    </source>
</reference>
<organism evidence="3 4">
    <name type="scientific">Ephemerocybe angulata</name>
    <dbReference type="NCBI Taxonomy" id="980116"/>
    <lineage>
        <taxon>Eukaryota</taxon>
        <taxon>Fungi</taxon>
        <taxon>Dikarya</taxon>
        <taxon>Basidiomycota</taxon>
        <taxon>Agaricomycotina</taxon>
        <taxon>Agaricomycetes</taxon>
        <taxon>Agaricomycetidae</taxon>
        <taxon>Agaricales</taxon>
        <taxon>Agaricineae</taxon>
        <taxon>Psathyrellaceae</taxon>
        <taxon>Ephemerocybe</taxon>
    </lineage>
</organism>
<accession>A0A8H6I7S8</accession>
<keyword evidence="2" id="KW-0472">Membrane</keyword>
<keyword evidence="2" id="KW-1133">Transmembrane helix</keyword>
<evidence type="ECO:0000313" key="4">
    <source>
        <dbReference type="Proteomes" id="UP000521943"/>
    </source>
</evidence>
<gene>
    <name evidence="3" type="ORF">DFP72DRAFT_844828</name>
</gene>
<dbReference type="AlphaFoldDB" id="A0A8H6I7S8"/>
<protein>
    <submittedName>
        <fullName evidence="3">Uncharacterized protein</fullName>
    </submittedName>
</protein>
<feature type="transmembrane region" description="Helical" evidence="2">
    <location>
        <begin position="79"/>
        <end position="98"/>
    </location>
</feature>
<sequence>MGNAPSAPASAEKRENADSYTNGRGNIGFKMETRYQGKRWEANFSAYGDVSFERRKVDDTDMRTSLAATILQSVKNAPAAFAMGAFAGLGLLVTLLYGGGRAAMVLTYELRFGRARLPTNAALKSRSLRKYDAAIERLRKHDAAIERLRKYGAAIDRLRAS</sequence>
<evidence type="ECO:0000256" key="2">
    <source>
        <dbReference type="SAM" id="Phobius"/>
    </source>
</evidence>
<dbReference type="Proteomes" id="UP000521943">
    <property type="component" value="Unassembled WGS sequence"/>
</dbReference>
<keyword evidence="4" id="KW-1185">Reference proteome</keyword>
<name>A0A8H6I7S8_9AGAR</name>
<comment type="caution">
    <text evidence="3">The sequence shown here is derived from an EMBL/GenBank/DDBJ whole genome shotgun (WGS) entry which is preliminary data.</text>
</comment>